<evidence type="ECO:0000313" key="4">
    <source>
        <dbReference type="Proteomes" id="UP000480556"/>
    </source>
</evidence>
<accession>A0A5Q0P3T3</accession>
<gene>
    <name evidence="2" type="ORF">GFH30_07590</name>
    <name evidence="1" type="ORF">GHJ48_02015</name>
</gene>
<sequence length="243" mass="28506">MKITETIVDFVKLSTQKKHALFQDIWSFDQQIFPSSTVEELYDYMYDVDAVSVPVVQYWHQGKLIGQNIIPVLKLELDAQPIYVVSSRAGVLSEYRRKNLTLSSAIRVAVRYRLRSPKIPLWFVTTLMQPKVYTLFASRSQFFFPRHNVEIPEQHIDILKLMLSRKKQVEERGRGIYVSQSVIPRVTPDQLIRLRNRSDDHIRFFMQQVPDYFNGKGLVCVCLLDLRTIIETTWNLALGRYVH</sequence>
<evidence type="ECO:0000313" key="1">
    <source>
        <dbReference type="EMBL" id="MQW91186.1"/>
    </source>
</evidence>
<dbReference type="AlphaFoldDB" id="A0A5Q0P3T3"/>
<dbReference type="RefSeq" id="WP_153371654.1">
    <property type="nucleotide sequence ID" value="NZ_CP045650.1"/>
</dbReference>
<evidence type="ECO:0000313" key="2">
    <source>
        <dbReference type="EMBL" id="QGA11262.1"/>
    </source>
</evidence>
<dbReference type="EMBL" id="CP045650">
    <property type="protein sequence ID" value="QGA11262.1"/>
    <property type="molecule type" value="Genomic_DNA"/>
</dbReference>
<reference evidence="3 4" key="1">
    <citation type="submission" date="2019-10" db="EMBL/GenBank/DDBJ databases">
        <authorList>
            <person name="Dong K."/>
        </authorList>
    </citation>
    <scope>NUCLEOTIDE SEQUENCE [LARGE SCALE GENOMIC DNA]</scope>
    <source>
        <strain evidence="2">Dk386</strain>
        <strain evidence="3">dk386</strain>
        <strain evidence="1">Dk771</strain>
        <strain evidence="4">dk771</strain>
    </source>
</reference>
<evidence type="ECO:0000313" key="3">
    <source>
        <dbReference type="Proteomes" id="UP000327478"/>
    </source>
</evidence>
<name>A0A5Q0P3T3_9GAMM</name>
<proteinExistence type="predicted"/>
<dbReference type="Proteomes" id="UP000480556">
    <property type="component" value="Unassembled WGS sequence"/>
</dbReference>
<protein>
    <recommendedName>
        <fullName evidence="5">GNAT family N-acetyltransferase</fullName>
    </recommendedName>
</protein>
<organism evidence="1 4">
    <name type="scientific">Acinetobacter wanghuae</name>
    <dbReference type="NCBI Taxonomy" id="2662362"/>
    <lineage>
        <taxon>Bacteria</taxon>
        <taxon>Pseudomonadati</taxon>
        <taxon>Pseudomonadota</taxon>
        <taxon>Gammaproteobacteria</taxon>
        <taxon>Moraxellales</taxon>
        <taxon>Moraxellaceae</taxon>
        <taxon>Acinetobacter</taxon>
    </lineage>
</organism>
<dbReference type="Proteomes" id="UP000327478">
    <property type="component" value="Chromosome"/>
</dbReference>
<dbReference type="EMBL" id="WITK01000002">
    <property type="protein sequence ID" value="MQW91186.1"/>
    <property type="molecule type" value="Genomic_DNA"/>
</dbReference>
<keyword evidence="3" id="KW-1185">Reference proteome</keyword>
<evidence type="ECO:0008006" key="5">
    <source>
        <dbReference type="Google" id="ProtNLM"/>
    </source>
</evidence>